<dbReference type="PANTHER" id="PTHR43032">
    <property type="entry name" value="PROTEIN-METHIONINE-SULFOXIDE REDUCTASE"/>
    <property type="match status" value="1"/>
</dbReference>
<name>A0A7S9QCZ3_9RHOB</name>
<dbReference type="EC" id="1.8.5.-" evidence="2"/>
<evidence type="ECO:0000313" key="3">
    <source>
        <dbReference type="Proteomes" id="UP000594800"/>
    </source>
</evidence>
<dbReference type="NCBIfam" id="NF003767">
    <property type="entry name" value="PRK05363.1"/>
    <property type="match status" value="1"/>
</dbReference>
<dbReference type="AlphaFoldDB" id="A0A7S9QCZ3"/>
<dbReference type="GO" id="GO:0016491">
    <property type="term" value="F:oxidoreductase activity"/>
    <property type="evidence" value="ECO:0007669"/>
    <property type="project" value="UniProtKB-KW"/>
</dbReference>
<dbReference type="InterPro" id="IPR036374">
    <property type="entry name" value="OxRdtase_Mopterin-bd_sf"/>
</dbReference>
<accession>A0A7S9QCZ3</accession>
<dbReference type="InterPro" id="IPR006311">
    <property type="entry name" value="TAT_signal"/>
</dbReference>
<reference evidence="2 3" key="1">
    <citation type="submission" date="2020-11" db="EMBL/GenBank/DDBJ databases">
        <title>Description of Pontivivens ytuae sp. nov. isolated from deep sea sediment of Mariana Trench.</title>
        <authorList>
            <person name="Wang Z."/>
            <person name="Sun Q.-L."/>
            <person name="Xu X.-D."/>
            <person name="Tang Y.-Z."/>
            <person name="Zhang J."/>
        </authorList>
    </citation>
    <scope>NUCLEOTIDE SEQUENCE [LARGE SCALE GENOMIC DNA]</scope>
    <source>
        <strain evidence="2 3">MT2928</strain>
    </source>
</reference>
<protein>
    <submittedName>
        <fullName evidence="2">Protein-methionine-sulfoxide reductase catalytic subunit MsrP</fullName>
        <ecNumber evidence="2">1.8.5.-</ecNumber>
    </submittedName>
</protein>
<keyword evidence="3" id="KW-1185">Reference proteome</keyword>
<gene>
    <name evidence="2" type="primary">msrP</name>
    <name evidence="2" type="ORF">I0K15_17750</name>
</gene>
<dbReference type="Pfam" id="PF00174">
    <property type="entry name" value="Oxidored_molyb"/>
    <property type="match status" value="1"/>
</dbReference>
<organism evidence="2 3">
    <name type="scientific">Pontivivens ytuae</name>
    <dbReference type="NCBI Taxonomy" id="2789856"/>
    <lineage>
        <taxon>Bacteria</taxon>
        <taxon>Pseudomonadati</taxon>
        <taxon>Pseudomonadota</taxon>
        <taxon>Alphaproteobacteria</taxon>
        <taxon>Rhodobacterales</taxon>
        <taxon>Paracoccaceae</taxon>
        <taxon>Pontivivens</taxon>
    </lineage>
</organism>
<feature type="domain" description="Oxidoreductase molybdopterin-binding" evidence="1">
    <location>
        <begin position="99"/>
        <end position="256"/>
    </location>
</feature>
<sequence>MHYHRRPGWALPESAVTPESVFLNRRQILAGMGMGAGLLAAPGALRAMPQAESAFDPMPDLHEAFADAGMPPTDEALTSTYNNFYEFGSSKRIFEEAQKLETDGWTIRITGEVEEEMEISVEDLLTEMPMEERIVRLRCVEAWSMVVPWIGFPMSALIEKARPLSSAQYVKMQTFMNPDVATEQRASWWPWPYTEGLTMDEAKNELSFMVVGAYGKVLHKQFGAPIRLHTPWKYGFKSIKSIDHIEFTSERPLSFWEELAEKEYGFWANVNPEVAHPRWSQAEELVLGTEEKIPTQLYNGYGEWVADMYAGLPEEVGERFWR</sequence>
<evidence type="ECO:0000313" key="2">
    <source>
        <dbReference type="EMBL" id="QPH53601.1"/>
    </source>
</evidence>
<dbReference type="KEGG" id="poz:I0K15_17750"/>
<dbReference type="InterPro" id="IPR000572">
    <property type="entry name" value="OxRdtase_Mopterin-bd_dom"/>
</dbReference>
<dbReference type="SUPFAM" id="SSF56524">
    <property type="entry name" value="Oxidoreductase molybdopterin-binding domain"/>
    <property type="match status" value="1"/>
</dbReference>
<proteinExistence type="predicted"/>
<dbReference type="EMBL" id="CP064942">
    <property type="protein sequence ID" value="QPH53601.1"/>
    <property type="molecule type" value="Genomic_DNA"/>
</dbReference>
<dbReference type="PANTHER" id="PTHR43032:SF3">
    <property type="entry name" value="PROTEIN-METHIONINE-SULFOXIDE REDUCTASE CATALYTIC SUBUNIT MSRP"/>
    <property type="match status" value="1"/>
</dbReference>
<dbReference type="PROSITE" id="PS51318">
    <property type="entry name" value="TAT"/>
    <property type="match status" value="1"/>
</dbReference>
<dbReference type="Gene3D" id="3.90.420.10">
    <property type="entry name" value="Oxidoreductase, molybdopterin-binding domain"/>
    <property type="match status" value="1"/>
</dbReference>
<dbReference type="Proteomes" id="UP000594800">
    <property type="component" value="Chromosome"/>
</dbReference>
<dbReference type="RefSeq" id="WP_196102810.1">
    <property type="nucleotide sequence ID" value="NZ_CP064942.1"/>
</dbReference>
<evidence type="ECO:0000259" key="1">
    <source>
        <dbReference type="Pfam" id="PF00174"/>
    </source>
</evidence>
<keyword evidence="2" id="KW-0560">Oxidoreductase</keyword>